<proteinExistence type="predicted"/>
<reference evidence="1" key="2">
    <citation type="submission" date="2021-04" db="EMBL/GenBank/DDBJ databases">
        <authorList>
            <person name="Gilroy R."/>
        </authorList>
    </citation>
    <scope>NUCLEOTIDE SEQUENCE</scope>
    <source>
        <strain evidence="1">ChiSjej1B19-8411</strain>
    </source>
</reference>
<evidence type="ECO:0000313" key="1">
    <source>
        <dbReference type="EMBL" id="HIX59685.1"/>
    </source>
</evidence>
<gene>
    <name evidence="1" type="ORF">IAA45_08225</name>
</gene>
<name>A0A9D1WIH4_9FIRM</name>
<sequence>MEISKADWKLYRERIGRWQKKYIDNLLKEYIKLLSEDDMDPADRFWELEKRIQMDRKHPGVIIEIKKSDAIIDIVRLIRLEVIAYDDLADFSEDLKEYVRFILDRC</sequence>
<dbReference type="Proteomes" id="UP000886817">
    <property type="component" value="Unassembled WGS sequence"/>
</dbReference>
<evidence type="ECO:0008006" key="3">
    <source>
        <dbReference type="Google" id="ProtNLM"/>
    </source>
</evidence>
<dbReference type="EMBL" id="DXEX01000177">
    <property type="protein sequence ID" value="HIX59685.1"/>
    <property type="molecule type" value="Genomic_DNA"/>
</dbReference>
<accession>A0A9D1WIH4</accession>
<reference evidence="1" key="1">
    <citation type="journal article" date="2021" name="PeerJ">
        <title>Extensive microbial diversity within the chicken gut microbiome revealed by metagenomics and culture.</title>
        <authorList>
            <person name="Gilroy R."/>
            <person name="Ravi A."/>
            <person name="Getino M."/>
            <person name="Pursley I."/>
            <person name="Horton D.L."/>
            <person name="Alikhan N.F."/>
            <person name="Baker D."/>
            <person name="Gharbi K."/>
            <person name="Hall N."/>
            <person name="Watson M."/>
            <person name="Adriaenssens E.M."/>
            <person name="Foster-Nyarko E."/>
            <person name="Jarju S."/>
            <person name="Secka A."/>
            <person name="Antonio M."/>
            <person name="Oren A."/>
            <person name="Chaudhuri R.R."/>
            <person name="La Ragione R."/>
            <person name="Hildebrand F."/>
            <person name="Pallen M.J."/>
        </authorList>
    </citation>
    <scope>NUCLEOTIDE SEQUENCE</scope>
    <source>
        <strain evidence="1">ChiSjej1B19-8411</strain>
    </source>
</reference>
<dbReference type="AlphaFoldDB" id="A0A9D1WIH4"/>
<comment type="caution">
    <text evidence="1">The sequence shown here is derived from an EMBL/GenBank/DDBJ whole genome shotgun (WGS) entry which is preliminary data.</text>
</comment>
<evidence type="ECO:0000313" key="2">
    <source>
        <dbReference type="Proteomes" id="UP000886817"/>
    </source>
</evidence>
<protein>
    <recommendedName>
        <fullName evidence="3">Multidrug transporter</fullName>
    </recommendedName>
</protein>
<organism evidence="1 2">
    <name type="scientific">Candidatus Blautia gallistercoris</name>
    <dbReference type="NCBI Taxonomy" id="2838490"/>
    <lineage>
        <taxon>Bacteria</taxon>
        <taxon>Bacillati</taxon>
        <taxon>Bacillota</taxon>
        <taxon>Clostridia</taxon>
        <taxon>Lachnospirales</taxon>
        <taxon>Lachnospiraceae</taxon>
        <taxon>Blautia</taxon>
    </lineage>
</organism>